<gene>
    <name evidence="10" type="ORF">EC392_15555</name>
</gene>
<evidence type="ECO:0000256" key="7">
    <source>
        <dbReference type="ARBA" id="ARBA00040595"/>
    </source>
</evidence>
<dbReference type="InterPro" id="IPR050638">
    <property type="entry name" value="AA-Vitamin_Transporters"/>
</dbReference>
<keyword evidence="6 8" id="KW-0472">Membrane</keyword>
<feature type="transmembrane region" description="Helical" evidence="8">
    <location>
        <begin position="218"/>
        <end position="239"/>
    </location>
</feature>
<dbReference type="GO" id="GO:0005886">
    <property type="term" value="C:plasma membrane"/>
    <property type="evidence" value="ECO:0007669"/>
    <property type="project" value="UniProtKB-SubCell"/>
</dbReference>
<evidence type="ECO:0000313" key="10">
    <source>
        <dbReference type="EMBL" id="ROH76555.1"/>
    </source>
</evidence>
<keyword evidence="4 8" id="KW-0812">Transmembrane</keyword>
<evidence type="ECO:0000256" key="1">
    <source>
        <dbReference type="ARBA" id="ARBA00004651"/>
    </source>
</evidence>
<evidence type="ECO:0000256" key="6">
    <source>
        <dbReference type="ARBA" id="ARBA00023136"/>
    </source>
</evidence>
<sequence>MMSNVHIRGVVSAILAALCWGMALVMSKGVLVSFPPLLLLLIQLASSVIFIWSIIFFNKITVPDIRTLKKVSALGLFEPFLTYMLVLIGLTYTRASDAALLQSLESIFIVMLAALLFKEKVSGLFVFLSLFILSGLYFSVGGNLKGLMSNGMVGNLLIVTGMFSAAVYVVLTSRSIAAADAIVIVAYQQIVALVATTIVFSGEYLFTDYSVSSPSIGIVFFAIISGIFQYALAFTFYLTALKHISAGLAGMFLNLVPVFGIVGAYLFLSEKMEGTQIVGSVITIFALLMISMLSGKTGES</sequence>
<evidence type="ECO:0000256" key="5">
    <source>
        <dbReference type="ARBA" id="ARBA00022989"/>
    </source>
</evidence>
<comment type="subcellular location">
    <subcellularLocation>
        <location evidence="1">Cell membrane</location>
        <topology evidence="1">Multi-pass membrane protein</topology>
    </subcellularLocation>
</comment>
<keyword evidence="3" id="KW-1003">Cell membrane</keyword>
<feature type="transmembrane region" description="Helical" evidence="8">
    <location>
        <begin position="274"/>
        <end position="293"/>
    </location>
</feature>
<dbReference type="InterPro" id="IPR000620">
    <property type="entry name" value="EamA_dom"/>
</dbReference>
<comment type="caution">
    <text evidence="10">The sequence shown here is derived from an EMBL/GenBank/DDBJ whole genome shotgun (WGS) entry which is preliminary data.</text>
</comment>
<dbReference type="Proteomes" id="UP000274511">
    <property type="component" value="Unassembled WGS sequence"/>
</dbReference>
<feature type="transmembrane region" description="Helical" evidence="8">
    <location>
        <begin position="183"/>
        <end position="206"/>
    </location>
</feature>
<dbReference type="PANTHER" id="PTHR32322">
    <property type="entry name" value="INNER MEMBRANE TRANSPORTER"/>
    <property type="match status" value="1"/>
</dbReference>
<organism evidence="10 11">
    <name type="scientific">Lonsdalea populi</name>
    <dbReference type="NCBI Taxonomy" id="1172565"/>
    <lineage>
        <taxon>Bacteria</taxon>
        <taxon>Pseudomonadati</taxon>
        <taxon>Pseudomonadota</taxon>
        <taxon>Gammaproteobacteria</taxon>
        <taxon>Enterobacterales</taxon>
        <taxon>Pectobacteriaceae</taxon>
        <taxon>Lonsdalea</taxon>
    </lineage>
</organism>
<protein>
    <recommendedName>
        <fullName evidence="7">Threonine/homoserine exporter RhtA</fullName>
    </recommendedName>
</protein>
<feature type="transmembrane region" description="Helical" evidence="8">
    <location>
        <begin position="124"/>
        <end position="140"/>
    </location>
</feature>
<name>A0A3N0U8K2_9GAMM</name>
<evidence type="ECO:0000256" key="3">
    <source>
        <dbReference type="ARBA" id="ARBA00022475"/>
    </source>
</evidence>
<feature type="transmembrane region" description="Helical" evidence="8">
    <location>
        <begin position="71"/>
        <end position="92"/>
    </location>
</feature>
<dbReference type="Gene3D" id="1.10.3730.20">
    <property type="match status" value="1"/>
</dbReference>
<dbReference type="PANTHER" id="PTHR32322:SF18">
    <property type="entry name" value="S-ADENOSYLMETHIONINE_S-ADENOSYLHOMOCYSTEINE TRANSPORTER"/>
    <property type="match status" value="1"/>
</dbReference>
<proteinExistence type="inferred from homology"/>
<feature type="transmembrane region" description="Helical" evidence="8">
    <location>
        <begin position="246"/>
        <end position="268"/>
    </location>
</feature>
<comment type="similarity">
    <text evidence="2">Belongs to the drug/metabolite transporter (DMT) superfamily. 10 TMS drug/metabolite exporter (DME) (TC 2.A.7.3) family.</text>
</comment>
<dbReference type="InterPro" id="IPR037185">
    <property type="entry name" value="EmrE-like"/>
</dbReference>
<dbReference type="Pfam" id="PF00892">
    <property type="entry name" value="EamA"/>
    <property type="match status" value="2"/>
</dbReference>
<feature type="transmembrane region" description="Helical" evidence="8">
    <location>
        <begin position="37"/>
        <end position="59"/>
    </location>
</feature>
<evidence type="ECO:0000259" key="9">
    <source>
        <dbReference type="Pfam" id="PF00892"/>
    </source>
</evidence>
<feature type="domain" description="EamA" evidence="9">
    <location>
        <begin position="8"/>
        <end position="140"/>
    </location>
</feature>
<accession>A0A3N0U8K2</accession>
<dbReference type="STRING" id="1172565.AU508_16020"/>
<evidence type="ECO:0000256" key="4">
    <source>
        <dbReference type="ARBA" id="ARBA00022692"/>
    </source>
</evidence>
<feature type="transmembrane region" description="Helical" evidence="8">
    <location>
        <begin position="152"/>
        <end position="171"/>
    </location>
</feature>
<reference evidence="10 11" key="1">
    <citation type="submission" date="2018-10" db="EMBL/GenBank/DDBJ databases">
        <title>New species genome.</title>
        <authorList>
            <person name="Li Y."/>
        </authorList>
    </citation>
    <scope>NUCLEOTIDE SEQUENCE [LARGE SCALE GENOMIC DNA]</scope>
    <source>
        <strain evidence="10 11">L6_4B</strain>
    </source>
</reference>
<dbReference type="EMBL" id="RJUJ01000022">
    <property type="protein sequence ID" value="ROH76555.1"/>
    <property type="molecule type" value="Genomic_DNA"/>
</dbReference>
<evidence type="ECO:0000256" key="2">
    <source>
        <dbReference type="ARBA" id="ARBA00009853"/>
    </source>
</evidence>
<evidence type="ECO:0000256" key="8">
    <source>
        <dbReference type="SAM" id="Phobius"/>
    </source>
</evidence>
<dbReference type="OrthoDB" id="9809509at2"/>
<dbReference type="AlphaFoldDB" id="A0A3N0U8K2"/>
<evidence type="ECO:0000313" key="11">
    <source>
        <dbReference type="Proteomes" id="UP000274511"/>
    </source>
</evidence>
<feature type="transmembrane region" description="Helical" evidence="8">
    <location>
        <begin position="98"/>
        <end position="117"/>
    </location>
</feature>
<keyword evidence="5 8" id="KW-1133">Transmembrane helix</keyword>
<feature type="domain" description="EamA" evidence="9">
    <location>
        <begin position="153"/>
        <end position="292"/>
    </location>
</feature>
<dbReference type="SUPFAM" id="SSF103481">
    <property type="entry name" value="Multidrug resistance efflux transporter EmrE"/>
    <property type="match status" value="2"/>
</dbReference>